<organism evidence="2 3">
    <name type="scientific">Desulfonauticus submarinus</name>
    <dbReference type="NCBI Taxonomy" id="206665"/>
    <lineage>
        <taxon>Bacteria</taxon>
        <taxon>Pseudomonadati</taxon>
        <taxon>Thermodesulfobacteriota</taxon>
        <taxon>Desulfovibrionia</taxon>
        <taxon>Desulfovibrionales</taxon>
        <taxon>Desulfonauticaceae</taxon>
        <taxon>Desulfonauticus</taxon>
    </lineage>
</organism>
<reference evidence="2 3" key="1">
    <citation type="submission" date="2016-10" db="EMBL/GenBank/DDBJ databases">
        <authorList>
            <person name="de Groot N.N."/>
        </authorList>
    </citation>
    <scope>NUCLEOTIDE SEQUENCE [LARGE SCALE GENOMIC DNA]</scope>
    <source>
        <strain evidence="2 3">DSM 15269</strain>
    </source>
</reference>
<evidence type="ECO:0000313" key="3">
    <source>
        <dbReference type="Proteomes" id="UP000199602"/>
    </source>
</evidence>
<feature type="region of interest" description="Disordered" evidence="1">
    <location>
        <begin position="179"/>
        <end position="207"/>
    </location>
</feature>
<keyword evidence="3" id="KW-1185">Reference proteome</keyword>
<proteinExistence type="predicted"/>
<gene>
    <name evidence="2" type="ORF">SAMN04488516_1152</name>
</gene>
<name>A0A1H0FWX1_9BACT</name>
<dbReference type="PROSITE" id="PS00018">
    <property type="entry name" value="EF_HAND_1"/>
    <property type="match status" value="1"/>
</dbReference>
<evidence type="ECO:0008006" key="4">
    <source>
        <dbReference type="Google" id="ProtNLM"/>
    </source>
</evidence>
<evidence type="ECO:0000313" key="2">
    <source>
        <dbReference type="EMBL" id="SDN99072.1"/>
    </source>
</evidence>
<evidence type="ECO:0000256" key="1">
    <source>
        <dbReference type="SAM" id="MobiDB-lite"/>
    </source>
</evidence>
<dbReference type="RefSeq" id="WP_092066327.1">
    <property type="nucleotide sequence ID" value="NZ_FNIN01000015.1"/>
</dbReference>
<feature type="compositionally biased region" description="Polar residues" evidence="1">
    <location>
        <begin position="179"/>
        <end position="195"/>
    </location>
</feature>
<dbReference type="InterPro" id="IPR018247">
    <property type="entry name" value="EF_Hand_1_Ca_BS"/>
</dbReference>
<protein>
    <recommendedName>
        <fullName evidence="4">EF-hand domain-containing protein</fullName>
    </recommendedName>
</protein>
<dbReference type="EMBL" id="FNIN01000015">
    <property type="protein sequence ID" value="SDN99072.1"/>
    <property type="molecule type" value="Genomic_DNA"/>
</dbReference>
<accession>A0A1H0FWX1</accession>
<dbReference type="Proteomes" id="UP000199602">
    <property type="component" value="Unassembled WGS sequence"/>
</dbReference>
<dbReference type="STRING" id="206665.SAMN04488516_1152"/>
<sequence>MSKKEVFRLGVVVLPLTRKTETFINNGLFILSMENKNNNYFTKAVAIGCSVATILCSSLFGNVKEAQASDEWKISLKSGNILDKNGGFACSLYQAIDNTHGTVREVLKYFTHADENAKTGYLHPNFQRMYKADLNKDGYLTPSEIVKAFEEGRVGLTSSMNMNLADVIKAIKDMRNSGNGLENGLNDSVNKSTGGWTPKHGDGVTEE</sequence>
<dbReference type="AlphaFoldDB" id="A0A1H0FWX1"/>